<sequence length="313" mass="32750">MPLGGGLVRRAVVAAAVAAPAAAAQCEDARWRSLHDVLDRARRETAYREVVVEGFHELQQTHFAWYRDNYQDCVEGFVSLVLYLSLHSAGRQKVLLDLADHAARELNPLALRAGLASWPLFGLEAQLTTSWQGGQRAAPLPTEPWRSAPCAQTAPARISPLLAAMAAGGAGITSMTVARGLRQGSLLVDAGVFDGTDWSLAGVLAGATVVGFEPLLKNRRLFESRFPAALGEAAPQARAGGCRAHTLLDVAPGRGAPQVPWGEAAPKGPGGAAACGGALGHAYVLGAAVGERVRGLSMTTRYDYSPASATRAT</sequence>
<evidence type="ECO:0000313" key="3">
    <source>
        <dbReference type="Proteomes" id="UP001189429"/>
    </source>
</evidence>
<name>A0ABN9QJY4_9DINO</name>
<gene>
    <name evidence="2" type="ORF">PCOR1329_LOCUS12606</name>
</gene>
<comment type="caution">
    <text evidence="2">The sequence shown here is derived from an EMBL/GenBank/DDBJ whole genome shotgun (WGS) entry which is preliminary data.</text>
</comment>
<accession>A0ABN9QJY4</accession>
<evidence type="ECO:0000256" key="1">
    <source>
        <dbReference type="SAM" id="SignalP"/>
    </source>
</evidence>
<keyword evidence="1" id="KW-0732">Signal</keyword>
<dbReference type="Proteomes" id="UP001189429">
    <property type="component" value="Unassembled WGS sequence"/>
</dbReference>
<evidence type="ECO:0000313" key="2">
    <source>
        <dbReference type="EMBL" id="CAK0806366.1"/>
    </source>
</evidence>
<evidence type="ECO:0008006" key="4">
    <source>
        <dbReference type="Google" id="ProtNLM"/>
    </source>
</evidence>
<dbReference type="EMBL" id="CAUYUJ010003692">
    <property type="protein sequence ID" value="CAK0806366.1"/>
    <property type="molecule type" value="Genomic_DNA"/>
</dbReference>
<protein>
    <recommendedName>
        <fullName evidence="4">Phospholipase B-like</fullName>
    </recommendedName>
</protein>
<reference evidence="2" key="1">
    <citation type="submission" date="2023-10" db="EMBL/GenBank/DDBJ databases">
        <authorList>
            <person name="Chen Y."/>
            <person name="Shah S."/>
            <person name="Dougan E. K."/>
            <person name="Thang M."/>
            <person name="Chan C."/>
        </authorList>
    </citation>
    <scope>NUCLEOTIDE SEQUENCE [LARGE SCALE GENOMIC DNA]</scope>
</reference>
<proteinExistence type="predicted"/>
<feature type="signal peptide" evidence="1">
    <location>
        <begin position="1"/>
        <end position="23"/>
    </location>
</feature>
<organism evidence="2 3">
    <name type="scientific">Prorocentrum cordatum</name>
    <dbReference type="NCBI Taxonomy" id="2364126"/>
    <lineage>
        <taxon>Eukaryota</taxon>
        <taxon>Sar</taxon>
        <taxon>Alveolata</taxon>
        <taxon>Dinophyceae</taxon>
        <taxon>Prorocentrales</taxon>
        <taxon>Prorocentraceae</taxon>
        <taxon>Prorocentrum</taxon>
    </lineage>
</organism>
<feature type="chain" id="PRO_5046099359" description="Phospholipase B-like" evidence="1">
    <location>
        <begin position="24"/>
        <end position="313"/>
    </location>
</feature>
<keyword evidence="3" id="KW-1185">Reference proteome</keyword>